<evidence type="ECO:0000313" key="2">
    <source>
        <dbReference type="Proteomes" id="UP000051448"/>
    </source>
</evidence>
<gene>
    <name evidence="1" type="ORF">FC92_GL001869</name>
</gene>
<dbReference type="AlphaFoldDB" id="A0A0R1MV03"/>
<dbReference type="PATRIC" id="fig|1423759.3.peg.1952"/>
<proteinExistence type="predicted"/>
<comment type="caution">
    <text evidence="1">The sequence shown here is derived from an EMBL/GenBank/DDBJ whole genome shotgun (WGS) entry which is preliminary data.</text>
</comment>
<protein>
    <recommendedName>
        <fullName evidence="3">Glycosyl transferase family 28 C-terminal domain-containing protein</fullName>
    </recommendedName>
</protein>
<accession>A0A0R1MV03</accession>
<evidence type="ECO:0008006" key="3">
    <source>
        <dbReference type="Google" id="ProtNLM"/>
    </source>
</evidence>
<name>A0A0R1MV03_9LACO</name>
<evidence type="ECO:0000313" key="1">
    <source>
        <dbReference type="EMBL" id="KRL07480.1"/>
    </source>
</evidence>
<dbReference type="EMBL" id="AZDX01000006">
    <property type="protein sequence ID" value="KRL07480.1"/>
    <property type="molecule type" value="Genomic_DNA"/>
</dbReference>
<keyword evidence="2" id="KW-1185">Reference proteome</keyword>
<organism evidence="1 2">
    <name type="scientific">Liquorilactobacillus hordei DSM 19519</name>
    <dbReference type="NCBI Taxonomy" id="1423759"/>
    <lineage>
        <taxon>Bacteria</taxon>
        <taxon>Bacillati</taxon>
        <taxon>Bacillota</taxon>
        <taxon>Bacilli</taxon>
        <taxon>Lactobacillales</taxon>
        <taxon>Lactobacillaceae</taxon>
        <taxon>Liquorilactobacillus</taxon>
    </lineage>
</organism>
<reference evidence="1 2" key="1">
    <citation type="journal article" date="2015" name="Genome Announc.">
        <title>Expanding the biotechnology potential of lactobacilli through comparative genomics of 213 strains and associated genera.</title>
        <authorList>
            <person name="Sun Z."/>
            <person name="Harris H.M."/>
            <person name="McCann A."/>
            <person name="Guo C."/>
            <person name="Argimon S."/>
            <person name="Zhang W."/>
            <person name="Yang X."/>
            <person name="Jeffery I.B."/>
            <person name="Cooney J.C."/>
            <person name="Kagawa T.F."/>
            <person name="Liu W."/>
            <person name="Song Y."/>
            <person name="Salvetti E."/>
            <person name="Wrobel A."/>
            <person name="Rasinkangas P."/>
            <person name="Parkhill J."/>
            <person name="Rea M.C."/>
            <person name="O'Sullivan O."/>
            <person name="Ritari J."/>
            <person name="Douillard F.P."/>
            <person name="Paul Ross R."/>
            <person name="Yang R."/>
            <person name="Briner A.E."/>
            <person name="Felis G.E."/>
            <person name="de Vos W.M."/>
            <person name="Barrangou R."/>
            <person name="Klaenhammer T.R."/>
            <person name="Caufield P.W."/>
            <person name="Cui Y."/>
            <person name="Zhang H."/>
            <person name="O'Toole P.W."/>
        </authorList>
    </citation>
    <scope>NUCLEOTIDE SEQUENCE [LARGE SCALE GENOMIC DNA]</scope>
    <source>
        <strain evidence="1 2">DSM 19519</strain>
    </source>
</reference>
<dbReference type="Gene3D" id="3.40.50.2000">
    <property type="entry name" value="Glycogen Phosphorylase B"/>
    <property type="match status" value="1"/>
</dbReference>
<dbReference type="Proteomes" id="UP000051448">
    <property type="component" value="Unassembled WGS sequence"/>
</dbReference>
<sequence>MIKEFLELNKKIIIISGKKQLKFLRIYLSSTQLNVNNCVFIEMNNDFGLRVRKDFLKLDYDKISNGVESHLKQFPDLIELGKKIIEKYHVTHIISDVTPWVLTSTKEMNIKSTLLASFTWLDIYEEFLPEKLLELFIKSYNDAQQVIFYELANPQTLKRFSSGVNVGLASRNMSVDRINEIKSEFDNTKKTIFVSVGMSNNGVYSSYDVEELPYNFITTHGVGVKGKNVKQLPIDVLDTQNYVAASDFCISKAGWTSISEMLLSKRPMALIRRDDNAEDRYLINKLCRRKQAIAIDLFELSDIGKIITKMQKVEWGSYDYQNDSDKIANLIINY</sequence>
<dbReference type="STRING" id="1423759.FC92_GL001869"/>